<dbReference type="EMBL" id="CM018047">
    <property type="protein sequence ID" value="KAA8523335.1"/>
    <property type="molecule type" value="Genomic_DNA"/>
</dbReference>
<dbReference type="SUPFAM" id="SSF54518">
    <property type="entry name" value="Tubby C-terminal domain-like"/>
    <property type="match status" value="1"/>
</dbReference>
<dbReference type="Pfam" id="PF04525">
    <property type="entry name" value="LOR"/>
    <property type="match status" value="1"/>
</dbReference>
<dbReference type="AlphaFoldDB" id="A0A5J4ZX11"/>
<dbReference type="InterPro" id="IPR025659">
    <property type="entry name" value="Tubby-like_C"/>
</dbReference>
<dbReference type="InterPro" id="IPR007612">
    <property type="entry name" value="LOR"/>
</dbReference>
<accession>A0A5J4ZX11</accession>
<dbReference type="Gene3D" id="2.40.160.200">
    <property type="entry name" value="LURP1-related"/>
    <property type="match status" value="1"/>
</dbReference>
<name>A0A5J4ZX11_9ASTE</name>
<dbReference type="Proteomes" id="UP000325577">
    <property type="component" value="Linkage Group LG4"/>
</dbReference>
<evidence type="ECO:0000313" key="3">
    <source>
        <dbReference type="Proteomes" id="UP000325577"/>
    </source>
</evidence>
<protein>
    <recommendedName>
        <fullName evidence="4">Protein LURP-one-related 6</fullName>
    </recommendedName>
</protein>
<organism evidence="2 3">
    <name type="scientific">Nyssa sinensis</name>
    <dbReference type="NCBI Taxonomy" id="561372"/>
    <lineage>
        <taxon>Eukaryota</taxon>
        <taxon>Viridiplantae</taxon>
        <taxon>Streptophyta</taxon>
        <taxon>Embryophyta</taxon>
        <taxon>Tracheophyta</taxon>
        <taxon>Spermatophyta</taxon>
        <taxon>Magnoliopsida</taxon>
        <taxon>eudicotyledons</taxon>
        <taxon>Gunneridae</taxon>
        <taxon>Pentapetalae</taxon>
        <taxon>asterids</taxon>
        <taxon>Cornales</taxon>
        <taxon>Nyssaceae</taxon>
        <taxon>Nyssa</taxon>
    </lineage>
</organism>
<proteinExistence type="inferred from homology"/>
<evidence type="ECO:0008006" key="4">
    <source>
        <dbReference type="Google" id="ProtNLM"/>
    </source>
</evidence>
<comment type="similarity">
    <text evidence="1">Belongs to the LOR family.</text>
</comment>
<gene>
    <name evidence="2" type="ORF">F0562_009758</name>
</gene>
<dbReference type="PANTHER" id="PTHR31087">
    <property type="match status" value="1"/>
</dbReference>
<sequence length="206" mass="22851">MTAKDNNLPIVSKMFCSSSEVVLEVRRRPHVVYGGGFVVTDSSQKVVFRVDGCGVTGKKGDLILRDGNGDALILIRPKGGIVEALNVNRQWMGYSFNYEGSQKLVFSLKEPNSFLVKNNPIRISIEHRGHSKDSDFEIKGYFPDKACSIVDSTGYIIAQVTVKQEVEELMTNKDIYQVTVKPGIDQAFVFGVVAVLDYIYDGSTRC</sequence>
<dbReference type="OrthoDB" id="1916253at2759"/>
<reference evidence="2 3" key="1">
    <citation type="submission" date="2019-09" db="EMBL/GenBank/DDBJ databases">
        <title>A chromosome-level genome assembly of the Chinese tupelo Nyssa sinensis.</title>
        <authorList>
            <person name="Yang X."/>
            <person name="Kang M."/>
            <person name="Yang Y."/>
            <person name="Xiong H."/>
            <person name="Wang M."/>
            <person name="Zhang Z."/>
            <person name="Wang Z."/>
            <person name="Wu H."/>
            <person name="Ma T."/>
            <person name="Liu J."/>
            <person name="Xi Z."/>
        </authorList>
    </citation>
    <scope>NUCLEOTIDE SEQUENCE [LARGE SCALE GENOMIC DNA]</scope>
    <source>
        <strain evidence="2">J267</strain>
        <tissue evidence="2">Leaf</tissue>
    </source>
</reference>
<keyword evidence="3" id="KW-1185">Reference proteome</keyword>
<evidence type="ECO:0000313" key="2">
    <source>
        <dbReference type="EMBL" id="KAA8523335.1"/>
    </source>
</evidence>
<dbReference type="InterPro" id="IPR038595">
    <property type="entry name" value="LOR_sf"/>
</dbReference>
<dbReference type="PANTHER" id="PTHR31087:SF3">
    <property type="entry name" value="PROTEIN LURP-ONE-RELATED 6"/>
    <property type="match status" value="1"/>
</dbReference>
<evidence type="ECO:0000256" key="1">
    <source>
        <dbReference type="ARBA" id="ARBA00005437"/>
    </source>
</evidence>